<keyword evidence="3" id="KW-1185">Reference proteome</keyword>
<organism evidence="2 3">
    <name type="scientific">Aphis gossypii</name>
    <name type="common">Cotton aphid</name>
    <dbReference type="NCBI Taxonomy" id="80765"/>
    <lineage>
        <taxon>Eukaryota</taxon>
        <taxon>Metazoa</taxon>
        <taxon>Ecdysozoa</taxon>
        <taxon>Arthropoda</taxon>
        <taxon>Hexapoda</taxon>
        <taxon>Insecta</taxon>
        <taxon>Pterygota</taxon>
        <taxon>Neoptera</taxon>
        <taxon>Paraneoptera</taxon>
        <taxon>Hemiptera</taxon>
        <taxon>Sternorrhyncha</taxon>
        <taxon>Aphidomorpha</taxon>
        <taxon>Aphidoidea</taxon>
        <taxon>Aphididae</taxon>
        <taxon>Aphidini</taxon>
        <taxon>Aphis</taxon>
        <taxon>Aphis</taxon>
    </lineage>
</organism>
<feature type="region of interest" description="Disordered" evidence="1">
    <location>
        <begin position="47"/>
        <end position="75"/>
    </location>
</feature>
<protein>
    <submittedName>
        <fullName evidence="2">Uncharacterized protein</fullName>
    </submittedName>
</protein>
<reference evidence="2" key="2">
    <citation type="submission" date="2022-10" db="EMBL/GenBank/DDBJ databases">
        <authorList>
            <consortium name="ENA_rothamsted_submissions"/>
            <consortium name="culmorum"/>
            <person name="King R."/>
        </authorList>
    </citation>
    <scope>NUCLEOTIDE SEQUENCE</scope>
</reference>
<accession>A0A9P0NBM6</accession>
<dbReference type="EMBL" id="OU899034">
    <property type="protein sequence ID" value="CAH1708356.1"/>
    <property type="molecule type" value="Genomic_DNA"/>
</dbReference>
<reference evidence="2" key="1">
    <citation type="submission" date="2022-02" db="EMBL/GenBank/DDBJ databases">
        <authorList>
            <person name="King R."/>
        </authorList>
    </citation>
    <scope>NUCLEOTIDE SEQUENCE</scope>
</reference>
<proteinExistence type="predicted"/>
<name>A0A9P0NBM6_APHGO</name>
<sequence>MNSSHLPHLTRSIDTSHRFIGTCRQNGSSSLGRRCAKRSVDRLAHALRTVEHDKRARSAVDPPSQNRSVPGERLPSVLYRRGARRGRHSPADHVHVTVVRVICIETSYTLTNNINTKKNVSWYINIKGQMVKNFTKKQKV</sequence>
<gene>
    <name evidence="2" type="ORF">APHIGO_LOCUS383</name>
</gene>
<dbReference type="Proteomes" id="UP001154329">
    <property type="component" value="Chromosome 1"/>
</dbReference>
<dbReference type="AlphaFoldDB" id="A0A9P0NBM6"/>
<evidence type="ECO:0000313" key="3">
    <source>
        <dbReference type="Proteomes" id="UP001154329"/>
    </source>
</evidence>
<evidence type="ECO:0000256" key="1">
    <source>
        <dbReference type="SAM" id="MobiDB-lite"/>
    </source>
</evidence>
<evidence type="ECO:0000313" key="2">
    <source>
        <dbReference type="EMBL" id="CAH1708356.1"/>
    </source>
</evidence>
<feature type="compositionally biased region" description="Basic and acidic residues" evidence="1">
    <location>
        <begin position="47"/>
        <end position="58"/>
    </location>
</feature>